<dbReference type="InterPro" id="IPR035940">
    <property type="entry name" value="CAP_sf"/>
</dbReference>
<protein>
    <recommendedName>
        <fullName evidence="3">SCP domain-containing protein</fullName>
    </recommendedName>
</protein>
<dbReference type="CDD" id="cd05379">
    <property type="entry name" value="CAP_bacterial"/>
    <property type="match status" value="1"/>
</dbReference>
<dbReference type="HOGENOM" id="CLU_048111_2_1_11"/>
<accession>K4R2P6</accession>
<keyword evidence="5" id="KW-1185">Reference proteome</keyword>
<dbReference type="Gene3D" id="3.40.33.10">
    <property type="entry name" value="CAP"/>
    <property type="match status" value="1"/>
</dbReference>
<gene>
    <name evidence="4" type="ORF">BN159_2565</name>
</gene>
<dbReference type="RefSeq" id="WP_015657338.1">
    <property type="nucleotide sequence ID" value="NC_020504.1"/>
</dbReference>
<organism evidence="4 5">
    <name type="scientific">Streptomyces davaonensis (strain DSM 101723 / JCM 4913 / KCC S-0913 / 768)</name>
    <dbReference type="NCBI Taxonomy" id="1214101"/>
    <lineage>
        <taxon>Bacteria</taxon>
        <taxon>Bacillati</taxon>
        <taxon>Actinomycetota</taxon>
        <taxon>Actinomycetes</taxon>
        <taxon>Kitasatosporales</taxon>
        <taxon>Streptomycetaceae</taxon>
        <taxon>Streptomyces</taxon>
    </lineage>
</organism>
<feature type="region of interest" description="Disordered" evidence="1">
    <location>
        <begin position="60"/>
        <end position="152"/>
    </location>
</feature>
<evidence type="ECO:0000256" key="2">
    <source>
        <dbReference type="SAM" id="Phobius"/>
    </source>
</evidence>
<dbReference type="EMBL" id="HE971709">
    <property type="protein sequence ID" value="CCK26944.1"/>
    <property type="molecule type" value="Genomic_DNA"/>
</dbReference>
<feature type="compositionally biased region" description="Low complexity" evidence="1">
    <location>
        <begin position="76"/>
        <end position="124"/>
    </location>
</feature>
<evidence type="ECO:0000313" key="5">
    <source>
        <dbReference type="Proteomes" id="UP000008043"/>
    </source>
</evidence>
<proteinExistence type="predicted"/>
<keyword evidence="2" id="KW-0812">Transmembrane</keyword>
<keyword evidence="2" id="KW-0472">Membrane</keyword>
<name>K4R2P6_STRDJ</name>
<evidence type="ECO:0000259" key="3">
    <source>
        <dbReference type="Pfam" id="PF00188"/>
    </source>
</evidence>
<dbReference type="Proteomes" id="UP000008043">
    <property type="component" value="Chromosome"/>
</dbReference>
<dbReference type="SUPFAM" id="SSF55797">
    <property type="entry name" value="PR-1-like"/>
    <property type="match status" value="1"/>
</dbReference>
<dbReference type="KEGG" id="sdv:BN159_2565"/>
<feature type="transmembrane region" description="Helical" evidence="2">
    <location>
        <begin position="44"/>
        <end position="63"/>
    </location>
</feature>
<evidence type="ECO:0000256" key="1">
    <source>
        <dbReference type="SAM" id="MobiDB-lite"/>
    </source>
</evidence>
<dbReference type="STRING" id="1214101.BN159_2565"/>
<feature type="domain" description="SCP" evidence="3">
    <location>
        <begin position="159"/>
        <end position="275"/>
    </location>
</feature>
<dbReference type="PANTHER" id="PTHR31157">
    <property type="entry name" value="SCP DOMAIN-CONTAINING PROTEIN"/>
    <property type="match status" value="1"/>
</dbReference>
<dbReference type="Pfam" id="PF00188">
    <property type="entry name" value="CAP"/>
    <property type="match status" value="1"/>
</dbReference>
<dbReference type="InterPro" id="IPR014044">
    <property type="entry name" value="CAP_dom"/>
</dbReference>
<dbReference type="PANTHER" id="PTHR31157:SF1">
    <property type="entry name" value="SCP DOMAIN-CONTAINING PROTEIN"/>
    <property type="match status" value="1"/>
</dbReference>
<dbReference type="PATRIC" id="fig|1214101.3.peg.2605"/>
<dbReference type="AlphaFoldDB" id="K4R2P6"/>
<dbReference type="eggNOG" id="COG2340">
    <property type="taxonomic scope" value="Bacteria"/>
</dbReference>
<evidence type="ECO:0000313" key="4">
    <source>
        <dbReference type="EMBL" id="CCK26944.1"/>
    </source>
</evidence>
<feature type="region of interest" description="Disordered" evidence="1">
    <location>
        <begin position="1"/>
        <end position="45"/>
    </location>
</feature>
<keyword evidence="2" id="KW-1133">Transmembrane helix</keyword>
<sequence length="279" mass="28582">MPRRSSRTTHSSAGLFTSAEPPVGTPSNTRAEVRRERAAQRRRTVVVAAATAVVIAGGTAVVLSDPSESDEPRPLAAVESAAPAKAVAPQSPSPSATSRSAAPTPSPSSPSSKPSPSKTATSRPGTSTAEPKPEPTPARTPQQAPPAAAAPADVAAQVLEVVNAERGKAGCGPLALNGKLTTAAQRHSEDMAARHYFDHTNPDGKGPGDRITAAGYSWQSVGENIAAGQGSPADVMGSWMNSPGHRANILNCDFKEMGLGMHDDASGGPWWTQAFASGW</sequence>
<feature type="compositionally biased region" description="Low complexity" evidence="1">
    <location>
        <begin position="137"/>
        <end position="152"/>
    </location>
</feature>
<dbReference type="OrthoDB" id="68195at2"/>
<reference evidence="4 5" key="1">
    <citation type="journal article" date="2012" name="J. Bacteriol.">
        <title>Genome sequence of the bacterium Streptomyces davawensis JCM 4913 and heterologous production of the unique antibiotic roseoflavin.</title>
        <authorList>
            <person name="Jankowitsch F."/>
            <person name="Schwarz J."/>
            <person name="Ruckert C."/>
            <person name="Gust B."/>
            <person name="Szczepanowski R."/>
            <person name="Blom J."/>
            <person name="Pelzer S."/>
            <person name="Kalinowski J."/>
            <person name="Mack M."/>
        </authorList>
    </citation>
    <scope>NUCLEOTIDE SEQUENCE [LARGE SCALE GENOMIC DNA]</scope>
    <source>
        <strain evidence="5">DSM 101723 / JCM 4913 / KCC S-0913 / 768</strain>
    </source>
</reference>